<accession>A0A9X4E1S6</accession>
<dbReference type="RefSeq" id="WP_274585116.1">
    <property type="nucleotide sequence ID" value="NZ_CP145811.1"/>
</dbReference>
<feature type="transmembrane region" description="Helical" evidence="1">
    <location>
        <begin position="256"/>
        <end position="276"/>
    </location>
</feature>
<protein>
    <submittedName>
        <fullName evidence="2">DUF979 domain-containing protein</fullName>
    </submittedName>
</protein>
<dbReference type="Pfam" id="PF06166">
    <property type="entry name" value="DUF979"/>
    <property type="match status" value="1"/>
</dbReference>
<dbReference type="Proteomes" id="UP001149607">
    <property type="component" value="Chromosome"/>
</dbReference>
<keyword evidence="1" id="KW-0472">Membrane</keyword>
<proteinExistence type="predicted"/>
<reference evidence="2" key="1">
    <citation type="submission" date="2022-10" db="EMBL/GenBank/DDBJ databases">
        <authorList>
            <person name="Boutroux M."/>
        </authorList>
    </citation>
    <scope>NUCLEOTIDE SEQUENCE</scope>
    <source>
        <strain evidence="2">51.81</strain>
    </source>
</reference>
<keyword evidence="1" id="KW-0812">Transmembrane</keyword>
<evidence type="ECO:0000256" key="1">
    <source>
        <dbReference type="SAM" id="Phobius"/>
    </source>
</evidence>
<evidence type="ECO:0000313" key="4">
    <source>
        <dbReference type="Proteomes" id="UP001149607"/>
    </source>
</evidence>
<sequence>MDALLKLEYLFVLAGIILLLCAGLTVADKTNPKRFTSGFFWGAYGVIFLSGDLLPPVVVGILVVAMVLVAGVNGVAAGRPDMPSAETLQARALKLGNKLFVPALAIPAVTIICAVLLKDVQFGSLRLLPQKSETLAGLGAACMIALIIACVMTRSTPMQSVRESRRLFEAMGWAVLLPQLLAVLGIIFTDAGVGKAISYLTTEYMAVDNRLIAVAAYCIGMAVFTMIMGNAFAAFPVITAGIGIPILIMQHGANPAVLCAIGMFSGYCGTLMTPMAANFNIVPAALLELEDKNAVIKAQIGTAVPLLAANIVLMYFLAF</sequence>
<dbReference type="EMBL" id="JAPQFL010000003">
    <property type="protein sequence ID" value="MDD9327996.1"/>
    <property type="molecule type" value="Genomic_DNA"/>
</dbReference>
<reference evidence="3" key="2">
    <citation type="submission" date="2024-02" db="EMBL/GenBank/DDBJ databases">
        <title>Neisseria leonii sp. nov.</title>
        <authorList>
            <person name="Boutroux M."/>
            <person name="Favre-Rochex S."/>
            <person name="Gorgette O."/>
            <person name="Touak G."/>
            <person name="Muhle E."/>
            <person name="Chesneau O."/>
            <person name="Clermont D."/>
            <person name="Rahi P."/>
        </authorList>
    </citation>
    <scope>NUCLEOTIDE SEQUENCE</scope>
    <source>
        <strain evidence="3">51.81</strain>
    </source>
</reference>
<name>A0A9X4E1S6_9NEIS</name>
<feature type="transmembrane region" description="Helical" evidence="1">
    <location>
        <begin position="137"/>
        <end position="155"/>
    </location>
</feature>
<feature type="transmembrane region" description="Helical" evidence="1">
    <location>
        <begin position="6"/>
        <end position="27"/>
    </location>
</feature>
<feature type="transmembrane region" description="Helical" evidence="1">
    <location>
        <begin position="57"/>
        <end position="78"/>
    </location>
</feature>
<dbReference type="InterPro" id="IPR009323">
    <property type="entry name" value="DUF979"/>
</dbReference>
<feature type="transmembrane region" description="Helical" evidence="1">
    <location>
        <begin position="296"/>
        <end position="318"/>
    </location>
</feature>
<feature type="transmembrane region" description="Helical" evidence="1">
    <location>
        <begin position="211"/>
        <end position="244"/>
    </location>
</feature>
<evidence type="ECO:0000313" key="2">
    <source>
        <dbReference type="EMBL" id="MDD9327996.1"/>
    </source>
</evidence>
<gene>
    <name evidence="2" type="ORF">ORY91_001413</name>
    <name evidence="3" type="ORF">V9W64_07085</name>
</gene>
<evidence type="ECO:0000313" key="3">
    <source>
        <dbReference type="EMBL" id="WWY02483.1"/>
    </source>
</evidence>
<feature type="transmembrane region" description="Helical" evidence="1">
    <location>
        <begin position="99"/>
        <end position="117"/>
    </location>
</feature>
<dbReference type="EMBL" id="CP146598">
    <property type="protein sequence ID" value="WWY02483.1"/>
    <property type="molecule type" value="Genomic_DNA"/>
</dbReference>
<keyword evidence="4" id="KW-1185">Reference proteome</keyword>
<feature type="transmembrane region" description="Helical" evidence="1">
    <location>
        <begin position="167"/>
        <end position="191"/>
    </location>
</feature>
<keyword evidence="1" id="KW-1133">Transmembrane helix</keyword>
<dbReference type="AlphaFoldDB" id="A0A9X4E1S6"/>
<organism evidence="2">
    <name type="scientific">Neisseria leonii</name>
    <dbReference type="NCBI Taxonomy" id="2995413"/>
    <lineage>
        <taxon>Bacteria</taxon>
        <taxon>Pseudomonadati</taxon>
        <taxon>Pseudomonadota</taxon>
        <taxon>Betaproteobacteria</taxon>
        <taxon>Neisseriales</taxon>
        <taxon>Neisseriaceae</taxon>
        <taxon>Neisseria</taxon>
    </lineage>
</organism>